<gene>
    <name evidence="2" type="ORF">J2X26_002405</name>
</gene>
<keyword evidence="1" id="KW-0472">Membrane</keyword>
<dbReference type="Gene3D" id="1.20.1530.20">
    <property type="match status" value="1"/>
</dbReference>
<feature type="transmembrane region" description="Helical" evidence="1">
    <location>
        <begin position="102"/>
        <end position="122"/>
    </location>
</feature>
<evidence type="ECO:0000313" key="3">
    <source>
        <dbReference type="Proteomes" id="UP001239626"/>
    </source>
</evidence>
<sequence>MTATDQSVLINGFGLLFVILNSFGLGLRLPVGKVVAQAVAHWKITVSVLAVNFLVIPLVFVGYLLTVASSIPDEIKVGFCIAALSAGMPFAPILAKLAKADVSIATTLLVVLTIGTVVALPVGLPLAIDAVDAQLRTTAWDVAWPLLLFLLLPIVLGCAFRVWWPELTAPLRQWVVRVAILCLLFNLNFTLVAYWSQFVESWGTESYVAAIAGPFIGLGCGYLLVTALRVKDLGIRHASEVTTAVRNIGPMLLMMIFPFVSDPLVTVSITILNTIGIIVVLAFVLMWRRALPTDEAVAAR</sequence>
<feature type="transmembrane region" description="Helical" evidence="1">
    <location>
        <begin position="207"/>
        <end position="229"/>
    </location>
</feature>
<dbReference type="InterPro" id="IPR038770">
    <property type="entry name" value="Na+/solute_symporter_sf"/>
</dbReference>
<feature type="transmembrane region" description="Helical" evidence="1">
    <location>
        <begin position="48"/>
        <end position="69"/>
    </location>
</feature>
<reference evidence="2 3" key="1">
    <citation type="submission" date="2023-07" db="EMBL/GenBank/DDBJ databases">
        <title>Sorghum-associated microbial communities from plants grown in Nebraska, USA.</title>
        <authorList>
            <person name="Schachtman D."/>
        </authorList>
    </citation>
    <scope>NUCLEOTIDE SEQUENCE [LARGE SCALE GENOMIC DNA]</scope>
    <source>
        <strain evidence="2 3">BE332</strain>
    </source>
</reference>
<keyword evidence="1" id="KW-0812">Transmembrane</keyword>
<organism evidence="2 3">
    <name type="scientific">Cellulomonas humilata</name>
    <dbReference type="NCBI Taxonomy" id="144055"/>
    <lineage>
        <taxon>Bacteria</taxon>
        <taxon>Bacillati</taxon>
        <taxon>Actinomycetota</taxon>
        <taxon>Actinomycetes</taxon>
        <taxon>Micrococcales</taxon>
        <taxon>Cellulomonadaceae</taxon>
        <taxon>Cellulomonas</taxon>
    </lineage>
</organism>
<keyword evidence="3" id="KW-1185">Reference proteome</keyword>
<feature type="transmembrane region" description="Helical" evidence="1">
    <location>
        <begin position="241"/>
        <end position="260"/>
    </location>
</feature>
<feature type="transmembrane region" description="Helical" evidence="1">
    <location>
        <begin position="6"/>
        <end position="27"/>
    </location>
</feature>
<comment type="caution">
    <text evidence="2">The sequence shown here is derived from an EMBL/GenBank/DDBJ whole genome shotgun (WGS) entry which is preliminary data.</text>
</comment>
<proteinExistence type="predicted"/>
<evidence type="ECO:0000256" key="1">
    <source>
        <dbReference type="SAM" id="Phobius"/>
    </source>
</evidence>
<dbReference type="Pfam" id="PF13593">
    <property type="entry name" value="SBF_like"/>
    <property type="match status" value="1"/>
</dbReference>
<dbReference type="EMBL" id="JAUSVB010000003">
    <property type="protein sequence ID" value="MDQ0374084.1"/>
    <property type="molecule type" value="Genomic_DNA"/>
</dbReference>
<feature type="transmembrane region" description="Helical" evidence="1">
    <location>
        <begin position="142"/>
        <end position="162"/>
    </location>
</feature>
<feature type="transmembrane region" description="Helical" evidence="1">
    <location>
        <begin position="266"/>
        <end position="287"/>
    </location>
</feature>
<feature type="transmembrane region" description="Helical" evidence="1">
    <location>
        <begin position="174"/>
        <end position="195"/>
    </location>
</feature>
<protein>
    <submittedName>
        <fullName evidence="2">BASS family bile acid:Na+ symporter</fullName>
    </submittedName>
</protein>
<name>A0ABU0EFN1_9CELL</name>
<keyword evidence="1" id="KW-1133">Transmembrane helix</keyword>
<accession>A0ABU0EFN1</accession>
<dbReference type="Proteomes" id="UP001239626">
    <property type="component" value="Unassembled WGS sequence"/>
</dbReference>
<dbReference type="InterPro" id="IPR016833">
    <property type="entry name" value="Put_Na-Bile_cotransptr"/>
</dbReference>
<dbReference type="RefSeq" id="WP_307492552.1">
    <property type="nucleotide sequence ID" value="NZ_JAUSVB010000003.1"/>
</dbReference>
<evidence type="ECO:0000313" key="2">
    <source>
        <dbReference type="EMBL" id="MDQ0374084.1"/>
    </source>
</evidence>